<comment type="caution">
    <text evidence="1">The sequence shown here is derived from an EMBL/GenBank/DDBJ whole genome shotgun (WGS) entry which is preliminary data.</text>
</comment>
<keyword evidence="2" id="KW-1185">Reference proteome</keyword>
<evidence type="ECO:0000313" key="1">
    <source>
        <dbReference type="EMBL" id="DAD32797.1"/>
    </source>
</evidence>
<dbReference type="Proteomes" id="UP000607653">
    <property type="component" value="Unassembled WGS sequence"/>
</dbReference>
<evidence type="ECO:0000313" key="2">
    <source>
        <dbReference type="Proteomes" id="UP000607653"/>
    </source>
</evidence>
<name>A0A822YJW1_NELNU</name>
<reference evidence="1 2" key="1">
    <citation type="journal article" date="2020" name="Mol. Biol. Evol.">
        <title>Distinct Expression and Methylation Patterns for Genes with Different Fates following a Single Whole-Genome Duplication in Flowering Plants.</title>
        <authorList>
            <person name="Shi T."/>
            <person name="Rahmani R.S."/>
            <person name="Gugger P.F."/>
            <person name="Wang M."/>
            <person name="Li H."/>
            <person name="Zhang Y."/>
            <person name="Li Z."/>
            <person name="Wang Q."/>
            <person name="Van de Peer Y."/>
            <person name="Marchal K."/>
            <person name="Chen J."/>
        </authorList>
    </citation>
    <scope>NUCLEOTIDE SEQUENCE [LARGE SCALE GENOMIC DNA]</scope>
    <source>
        <tissue evidence="1">Leaf</tissue>
    </source>
</reference>
<gene>
    <name evidence="1" type="ORF">HUJ06_011648</name>
</gene>
<organism evidence="1 2">
    <name type="scientific">Nelumbo nucifera</name>
    <name type="common">Sacred lotus</name>
    <dbReference type="NCBI Taxonomy" id="4432"/>
    <lineage>
        <taxon>Eukaryota</taxon>
        <taxon>Viridiplantae</taxon>
        <taxon>Streptophyta</taxon>
        <taxon>Embryophyta</taxon>
        <taxon>Tracheophyta</taxon>
        <taxon>Spermatophyta</taxon>
        <taxon>Magnoliopsida</taxon>
        <taxon>Proteales</taxon>
        <taxon>Nelumbonaceae</taxon>
        <taxon>Nelumbo</taxon>
    </lineage>
</organism>
<sequence length="120" mass="14144">MDCQDDIVFPIYFKSVLRGLLRFLGIPKPMYLVENDERAYNTSLALTVHDEKWTFTGGPNPTIAEAQQYACQNAIRRLKQYYAMHIEDVNYLNYMYCSYKCEHLEGHAHELFAQVYYSIQ</sequence>
<dbReference type="SUPFAM" id="SSF54768">
    <property type="entry name" value="dsRNA-binding domain-like"/>
    <property type="match status" value="1"/>
</dbReference>
<dbReference type="AlphaFoldDB" id="A0A822YJW1"/>
<dbReference type="EMBL" id="DUZY01000003">
    <property type="protein sequence ID" value="DAD32797.1"/>
    <property type="molecule type" value="Genomic_DNA"/>
</dbReference>
<accession>A0A822YJW1</accession>
<protein>
    <recommendedName>
        <fullName evidence="3">DRBM domain-containing protein</fullName>
    </recommendedName>
</protein>
<proteinExistence type="predicted"/>
<evidence type="ECO:0008006" key="3">
    <source>
        <dbReference type="Google" id="ProtNLM"/>
    </source>
</evidence>
<dbReference type="Gene3D" id="3.30.160.20">
    <property type="match status" value="1"/>
</dbReference>